<keyword evidence="3" id="KW-1003">Cell membrane</keyword>
<dbReference type="RefSeq" id="WP_066084435.1">
    <property type="nucleotide sequence ID" value="NZ_CP126114.1"/>
</dbReference>
<keyword evidence="2 10" id="KW-0813">Transport</keyword>
<keyword evidence="7 10" id="KW-1133">Transmembrane helix</keyword>
<dbReference type="GO" id="GO:0055085">
    <property type="term" value="P:transmembrane transport"/>
    <property type="evidence" value="ECO:0007669"/>
    <property type="project" value="InterPro"/>
</dbReference>
<dbReference type="PANTHER" id="PTHR43386:SF24">
    <property type="entry name" value="OLIGOPEPTIDE TRANSPORT SYSTEM PERMEASE PROTEIN AMID"/>
    <property type="match status" value="1"/>
</dbReference>
<evidence type="ECO:0000259" key="11">
    <source>
        <dbReference type="PROSITE" id="PS50928"/>
    </source>
</evidence>
<dbReference type="NCBIfam" id="NF045475">
    <property type="entry name" value="Opp3C"/>
    <property type="match status" value="1"/>
</dbReference>
<dbReference type="GO" id="GO:0015833">
    <property type="term" value="P:peptide transport"/>
    <property type="evidence" value="ECO:0007669"/>
    <property type="project" value="UniProtKB-KW"/>
</dbReference>
<feature type="transmembrane region" description="Helical" evidence="10">
    <location>
        <begin position="46"/>
        <end position="67"/>
    </location>
</feature>
<accession>A0AA95SA59</accession>
<evidence type="ECO:0000256" key="9">
    <source>
        <dbReference type="ARBA" id="ARBA00024202"/>
    </source>
</evidence>
<evidence type="ECO:0000256" key="1">
    <source>
        <dbReference type="ARBA" id="ARBA00004651"/>
    </source>
</evidence>
<feature type="transmembrane region" description="Helical" evidence="10">
    <location>
        <begin position="258"/>
        <end position="286"/>
    </location>
</feature>
<evidence type="ECO:0000256" key="5">
    <source>
        <dbReference type="ARBA" id="ARBA00022856"/>
    </source>
</evidence>
<feature type="transmembrane region" description="Helical" evidence="10">
    <location>
        <begin position="306"/>
        <end position="329"/>
    </location>
</feature>
<dbReference type="Pfam" id="PF12911">
    <property type="entry name" value="OppC_N"/>
    <property type="match status" value="1"/>
</dbReference>
<dbReference type="GO" id="GO:0015031">
    <property type="term" value="P:protein transport"/>
    <property type="evidence" value="ECO:0007669"/>
    <property type="project" value="UniProtKB-KW"/>
</dbReference>
<comment type="similarity">
    <text evidence="9">Belongs to the binding-protein-dependent transport system permease family. OppBC subfamily.</text>
</comment>
<feature type="transmembrane region" description="Helical" evidence="10">
    <location>
        <begin position="142"/>
        <end position="167"/>
    </location>
</feature>
<keyword evidence="8 10" id="KW-0472">Membrane</keyword>
<evidence type="ECO:0000256" key="6">
    <source>
        <dbReference type="ARBA" id="ARBA00022927"/>
    </source>
</evidence>
<dbReference type="InterPro" id="IPR035906">
    <property type="entry name" value="MetI-like_sf"/>
</dbReference>
<feature type="transmembrane region" description="Helical" evidence="10">
    <location>
        <begin position="203"/>
        <end position="222"/>
    </location>
</feature>
<dbReference type="SUPFAM" id="SSF161098">
    <property type="entry name" value="MetI-like"/>
    <property type="match status" value="1"/>
</dbReference>
<dbReference type="CDD" id="cd06261">
    <property type="entry name" value="TM_PBP2"/>
    <property type="match status" value="1"/>
</dbReference>
<keyword evidence="5" id="KW-0571">Peptide transport</keyword>
<evidence type="ECO:0000313" key="12">
    <source>
        <dbReference type="EMBL" id="WHY87765.1"/>
    </source>
</evidence>
<evidence type="ECO:0000256" key="2">
    <source>
        <dbReference type="ARBA" id="ARBA00022448"/>
    </source>
</evidence>
<proteinExistence type="inferred from homology"/>
<evidence type="ECO:0000313" key="13">
    <source>
        <dbReference type="Proteomes" id="UP001178288"/>
    </source>
</evidence>
<keyword evidence="6" id="KW-0653">Protein transport</keyword>
<dbReference type="PROSITE" id="PS50928">
    <property type="entry name" value="ABC_TM1"/>
    <property type="match status" value="1"/>
</dbReference>
<dbReference type="Pfam" id="PF00528">
    <property type="entry name" value="BPD_transp_1"/>
    <property type="match status" value="1"/>
</dbReference>
<evidence type="ECO:0000256" key="4">
    <source>
        <dbReference type="ARBA" id="ARBA00022692"/>
    </source>
</evidence>
<dbReference type="PANTHER" id="PTHR43386">
    <property type="entry name" value="OLIGOPEPTIDE TRANSPORT SYSTEM PERMEASE PROTEIN APPC"/>
    <property type="match status" value="1"/>
</dbReference>
<gene>
    <name evidence="12" type="ORF">QNH39_08005</name>
</gene>
<dbReference type="InterPro" id="IPR000515">
    <property type="entry name" value="MetI-like"/>
</dbReference>
<feature type="domain" description="ABC transmembrane type-1" evidence="11">
    <location>
        <begin position="140"/>
        <end position="329"/>
    </location>
</feature>
<dbReference type="KEGG" id="nnv:QNH39_08005"/>
<keyword evidence="13" id="KW-1185">Reference proteome</keyword>
<protein>
    <submittedName>
        <fullName evidence="12">ABC transporter permease</fullName>
    </submittedName>
</protein>
<name>A0AA95SA59_9BACI</name>
<dbReference type="Gene3D" id="1.10.3720.10">
    <property type="entry name" value="MetI-like"/>
    <property type="match status" value="1"/>
</dbReference>
<evidence type="ECO:0000256" key="8">
    <source>
        <dbReference type="ARBA" id="ARBA00023136"/>
    </source>
</evidence>
<sequence length="342" mass="37959">MINKENTISKDMFAPAHVDPSKSEKIAKPSLNFWQDSWFRVRKNKAAVVSMVILVILIIMAFVGPLLSPYASDTQNTKHNNLPPRIQGLEDVHWLPFDGTLTRRDGAVYNAYEVRKIDAYYWFGTDNLGRDLFARTWEGTQVSLFIAFMAALIDMLIGVSYGAISGYLGGRTDSIMQRIIEVIVGIPNLIVVVLMIIVLKPGIMPIIIALSITGWTSMARVVRGQVLKFKGQEFVLAAKTLGASDTSIIFKHMIPNMFGVIIINTMFSIPSAIFFEAFLSFIGLGLQDPHSSLGTLVNDGFVSMIAFPYQMIIPSVMIALIMVCFNLVADGLRDALDPKMRD</sequence>
<keyword evidence="4 10" id="KW-0812">Transmembrane</keyword>
<dbReference type="EMBL" id="CP126114">
    <property type="protein sequence ID" value="WHY87765.1"/>
    <property type="molecule type" value="Genomic_DNA"/>
</dbReference>
<dbReference type="Proteomes" id="UP001178288">
    <property type="component" value="Chromosome"/>
</dbReference>
<dbReference type="AlphaFoldDB" id="A0AA95SA59"/>
<evidence type="ECO:0000256" key="10">
    <source>
        <dbReference type="RuleBase" id="RU363032"/>
    </source>
</evidence>
<organism evidence="12 13">
    <name type="scientific">Neobacillus novalis</name>
    <dbReference type="NCBI Taxonomy" id="220687"/>
    <lineage>
        <taxon>Bacteria</taxon>
        <taxon>Bacillati</taxon>
        <taxon>Bacillota</taxon>
        <taxon>Bacilli</taxon>
        <taxon>Bacillales</taxon>
        <taxon>Bacillaceae</taxon>
        <taxon>Neobacillus</taxon>
    </lineage>
</organism>
<dbReference type="InterPro" id="IPR050366">
    <property type="entry name" value="BP-dependent_transpt_permease"/>
</dbReference>
<reference evidence="12" key="1">
    <citation type="submission" date="2023-05" db="EMBL/GenBank/DDBJ databases">
        <title>Comparative genomics of Bacillaceae isolates and their secondary metabolite potential.</title>
        <authorList>
            <person name="Song L."/>
            <person name="Nielsen L.J."/>
            <person name="Mohite O."/>
            <person name="Xu X."/>
            <person name="Weber T."/>
            <person name="Kovacs A.T."/>
        </authorList>
    </citation>
    <scope>NUCLEOTIDE SEQUENCE</scope>
    <source>
        <strain evidence="12">XLM17</strain>
    </source>
</reference>
<evidence type="ECO:0000256" key="3">
    <source>
        <dbReference type="ARBA" id="ARBA00022475"/>
    </source>
</evidence>
<evidence type="ECO:0000256" key="7">
    <source>
        <dbReference type="ARBA" id="ARBA00022989"/>
    </source>
</evidence>
<dbReference type="GO" id="GO:0005886">
    <property type="term" value="C:plasma membrane"/>
    <property type="evidence" value="ECO:0007669"/>
    <property type="project" value="UniProtKB-SubCell"/>
</dbReference>
<comment type="subcellular location">
    <subcellularLocation>
        <location evidence="1 10">Cell membrane</location>
        <topology evidence="1 10">Multi-pass membrane protein</topology>
    </subcellularLocation>
</comment>
<feature type="transmembrane region" description="Helical" evidence="10">
    <location>
        <begin position="179"/>
        <end position="197"/>
    </location>
</feature>
<dbReference type="InterPro" id="IPR025966">
    <property type="entry name" value="OppC_N"/>
</dbReference>